<evidence type="ECO:0000313" key="3">
    <source>
        <dbReference type="EMBL" id="RWS14539.1"/>
    </source>
</evidence>
<organism evidence="3 4">
    <name type="scientific">Dinothrombium tinctorium</name>
    <dbReference type="NCBI Taxonomy" id="1965070"/>
    <lineage>
        <taxon>Eukaryota</taxon>
        <taxon>Metazoa</taxon>
        <taxon>Ecdysozoa</taxon>
        <taxon>Arthropoda</taxon>
        <taxon>Chelicerata</taxon>
        <taxon>Arachnida</taxon>
        <taxon>Acari</taxon>
        <taxon>Acariformes</taxon>
        <taxon>Trombidiformes</taxon>
        <taxon>Prostigmata</taxon>
        <taxon>Anystina</taxon>
        <taxon>Parasitengona</taxon>
        <taxon>Trombidioidea</taxon>
        <taxon>Trombidiidae</taxon>
        <taxon>Dinothrombium</taxon>
    </lineage>
</organism>
<proteinExistence type="predicted"/>
<keyword evidence="1" id="KW-0325">Glycoprotein</keyword>
<evidence type="ECO:0000259" key="2">
    <source>
        <dbReference type="Pfam" id="PF00135"/>
    </source>
</evidence>
<keyword evidence="4" id="KW-1185">Reference proteome</keyword>
<name>A0A443RGX9_9ACAR</name>
<dbReference type="InterPro" id="IPR029058">
    <property type="entry name" value="AB_hydrolase_fold"/>
</dbReference>
<sequence>MAKTDLTQVIGSNWTQDPFYNNLMLSSLNKEHLSFRQRYFDFCAQLLINLPIKQFTKLLSTKTKVNTFNYRLKYRSSFSILPKFIASAGHGDDVLLLFAMSNSTYKFTPSDLLIAKTFARSLSSFAAKGTPNARIVHVSAFNEINSNLLFQRMDSNDSSRAHISYFTHILSFIQLIKVSYFQILLLSIKFGVMSGAQSDGRIAIKVENSSTNGMIC</sequence>
<protein>
    <submittedName>
        <fullName evidence="3">Acetylcholinesterase-like protein</fullName>
    </submittedName>
</protein>
<dbReference type="InterPro" id="IPR002018">
    <property type="entry name" value="CarbesteraseB"/>
</dbReference>
<evidence type="ECO:0000313" key="4">
    <source>
        <dbReference type="Proteomes" id="UP000285301"/>
    </source>
</evidence>
<dbReference type="Proteomes" id="UP000285301">
    <property type="component" value="Unassembled WGS sequence"/>
</dbReference>
<dbReference type="EMBL" id="NCKU01000694">
    <property type="protein sequence ID" value="RWS14539.1"/>
    <property type="molecule type" value="Genomic_DNA"/>
</dbReference>
<feature type="domain" description="Carboxylesterase type B" evidence="2">
    <location>
        <begin position="25"/>
        <end position="139"/>
    </location>
</feature>
<evidence type="ECO:0000256" key="1">
    <source>
        <dbReference type="ARBA" id="ARBA00023180"/>
    </source>
</evidence>
<dbReference type="AlphaFoldDB" id="A0A443RGX9"/>
<dbReference type="Pfam" id="PF00135">
    <property type="entry name" value="COesterase"/>
    <property type="match status" value="1"/>
</dbReference>
<accession>A0A443RGX9</accession>
<dbReference type="Gene3D" id="3.40.50.1820">
    <property type="entry name" value="alpha/beta hydrolase"/>
    <property type="match status" value="1"/>
</dbReference>
<dbReference type="OrthoDB" id="19653at2759"/>
<gene>
    <name evidence="3" type="ORF">B4U79_17936</name>
</gene>
<dbReference type="SUPFAM" id="SSF53474">
    <property type="entry name" value="alpha/beta-Hydrolases"/>
    <property type="match status" value="1"/>
</dbReference>
<reference evidence="3 4" key="1">
    <citation type="journal article" date="2018" name="Gigascience">
        <title>Genomes of trombidid mites reveal novel predicted allergens and laterally-transferred genes associated with secondary metabolism.</title>
        <authorList>
            <person name="Dong X."/>
            <person name="Chaisiri K."/>
            <person name="Xia D."/>
            <person name="Armstrong S.D."/>
            <person name="Fang Y."/>
            <person name="Donnelly M.J."/>
            <person name="Kadowaki T."/>
            <person name="McGarry J.W."/>
            <person name="Darby A.C."/>
            <person name="Makepeace B.L."/>
        </authorList>
    </citation>
    <scope>NUCLEOTIDE SEQUENCE [LARGE SCALE GENOMIC DNA]</scope>
    <source>
        <strain evidence="3">UoL-WK</strain>
    </source>
</reference>
<comment type="caution">
    <text evidence="3">The sequence shown here is derived from an EMBL/GenBank/DDBJ whole genome shotgun (WGS) entry which is preliminary data.</text>
</comment>